<dbReference type="InterPro" id="IPR023347">
    <property type="entry name" value="Lysozyme_dom_sf"/>
</dbReference>
<dbReference type="RefSeq" id="WP_349432246.1">
    <property type="nucleotide sequence ID" value="NZ_CP157743.1"/>
</dbReference>
<dbReference type="InterPro" id="IPR036366">
    <property type="entry name" value="PGBDSf"/>
</dbReference>
<accession>A0AAU7NXB1</accession>
<dbReference type="InterPro" id="IPR036365">
    <property type="entry name" value="PGBD-like_sf"/>
</dbReference>
<evidence type="ECO:0000259" key="3">
    <source>
        <dbReference type="Pfam" id="PF01471"/>
    </source>
</evidence>
<evidence type="ECO:0000313" key="5">
    <source>
        <dbReference type="Proteomes" id="UP001225378"/>
    </source>
</evidence>
<dbReference type="Gene3D" id="1.10.530.40">
    <property type="match status" value="1"/>
</dbReference>
<dbReference type="KEGG" id="mech:Q9L42_005690"/>
<dbReference type="Gene3D" id="1.10.101.10">
    <property type="entry name" value="PGBD-like superfamily/PGBD"/>
    <property type="match status" value="1"/>
</dbReference>
<keyword evidence="1" id="KW-0929">Antimicrobial</keyword>
<keyword evidence="2" id="KW-0081">Bacteriolytic enzyme</keyword>
<evidence type="ECO:0000313" key="4">
    <source>
        <dbReference type="EMBL" id="XBS21615.1"/>
    </source>
</evidence>
<dbReference type="Pfam" id="PF01471">
    <property type="entry name" value="PG_binding_1"/>
    <property type="match status" value="1"/>
</dbReference>
<dbReference type="InterPro" id="IPR002477">
    <property type="entry name" value="Peptidoglycan-bd-like"/>
</dbReference>
<dbReference type="SUPFAM" id="SSF47090">
    <property type="entry name" value="PGBD-like"/>
    <property type="match status" value="1"/>
</dbReference>
<dbReference type="GO" id="GO:0042742">
    <property type="term" value="P:defense response to bacterium"/>
    <property type="evidence" value="ECO:0007669"/>
    <property type="project" value="UniProtKB-KW"/>
</dbReference>
<dbReference type="GO" id="GO:0031640">
    <property type="term" value="P:killing of cells of another organism"/>
    <property type="evidence" value="ECO:0007669"/>
    <property type="project" value="UniProtKB-KW"/>
</dbReference>
<dbReference type="EMBL" id="CP157743">
    <property type="protein sequence ID" value="XBS21615.1"/>
    <property type="molecule type" value="Genomic_DNA"/>
</dbReference>
<evidence type="ECO:0000256" key="1">
    <source>
        <dbReference type="ARBA" id="ARBA00022529"/>
    </source>
</evidence>
<feature type="domain" description="Peptidoglycan binding-like" evidence="3">
    <location>
        <begin position="12"/>
        <end position="66"/>
    </location>
</feature>
<name>A0AAU7NXB1_9GAMM</name>
<dbReference type="AlphaFoldDB" id="A0AAU7NXB1"/>
<keyword evidence="5" id="KW-1185">Reference proteome</keyword>
<proteinExistence type="predicted"/>
<dbReference type="Proteomes" id="UP001225378">
    <property type="component" value="Chromosome"/>
</dbReference>
<dbReference type="GO" id="GO:0003796">
    <property type="term" value="F:lysozyme activity"/>
    <property type="evidence" value="ECO:0007669"/>
    <property type="project" value="InterPro"/>
</dbReference>
<protein>
    <submittedName>
        <fullName evidence="4">Peptidoglycan-binding protein</fullName>
    </submittedName>
</protein>
<evidence type="ECO:0000256" key="2">
    <source>
        <dbReference type="ARBA" id="ARBA00022638"/>
    </source>
</evidence>
<sequence>MNYPELNRGDKGDAVRELQTHLNKVGAMLVVDGDFGSGTERGVRYAQDIIGRLSTGTVDDELWQWLESQPDPCPELATNGVAFIAKEETGGLAYYHAVTRWPHFPGLASGITIGVGYDLRFNSEDDFRMLWGDRLPDNMLDELAKDIGKPGSKKRVKELKKMDFEIPFKFAWPVFVEGTLPRFYQETQMIYPSLDGLPALCRSALVSIVFNRGNSLKGPRRREMREIRNILAQADNPALHKLKRKMILTDVEDQILSMQRLWGPSSGLHKRRQAEANLWRNGLDPW</sequence>
<organism evidence="4 5">
    <name type="scientific">Methylomarinum roseum</name>
    <dbReference type="NCBI Taxonomy" id="3067653"/>
    <lineage>
        <taxon>Bacteria</taxon>
        <taxon>Pseudomonadati</taxon>
        <taxon>Pseudomonadota</taxon>
        <taxon>Gammaproteobacteria</taxon>
        <taxon>Methylococcales</taxon>
        <taxon>Methylococcaceae</taxon>
        <taxon>Methylomarinum</taxon>
    </lineage>
</organism>
<reference evidence="4 5" key="1">
    <citation type="journal article" date="2024" name="Microbiology">
        <title>Methylomarinum rosea sp. nov., a novel halophilic methanotrophic bacterium from the hypersaline Lake Elton.</title>
        <authorList>
            <person name="Suleimanov R.Z."/>
            <person name="Oshkin I.Y."/>
            <person name="Danilova O.V."/>
            <person name="Suzina N.E."/>
            <person name="Dedysh S.N."/>
        </authorList>
    </citation>
    <scope>NUCLEOTIDE SEQUENCE [LARGE SCALE GENOMIC DNA]</scope>
    <source>
        <strain evidence="4 5">Ch1-1</strain>
    </source>
</reference>
<gene>
    <name evidence="4" type="ORF">Q9L42_005690</name>
</gene>